<comment type="caution">
    <text evidence="1">The sequence shown here is derived from an EMBL/GenBank/DDBJ whole genome shotgun (WGS) entry which is preliminary data.</text>
</comment>
<sequence>MAVEQTLVLHQYAFTLGAMPDADCIEQLELSALAPAAIDWHGVTLRHALIQPYCEKEDFNVRLCQLLRRLVAKLKAQQNTDLLADQSVVYLILPELSTTGDSLLNSLIQHIMRDLPGLLQSAQCRVFAHGSAGALMALAAAQNLLQQQSQAQIWLLSVDSLCSATAFERYCRYSASHVLSEGAVALCIGSRALDTANGGAGLQLLFNAVDATTGHSNNDATANVLRQAAGKALDRTTMLGQLYMPDCGDESAAAVWLEQYHWLRGAVDADTTFCMPAYWCGELGASGGLYRLLHLMRAMAKGRLPRLTLQYEQSLQHYRAVALFAVSEIDS</sequence>
<dbReference type="EMBL" id="BAAAEO010000001">
    <property type="protein sequence ID" value="GAA0543669.1"/>
    <property type="molecule type" value="Genomic_DNA"/>
</dbReference>
<evidence type="ECO:0000313" key="1">
    <source>
        <dbReference type="EMBL" id="GAA0543669.1"/>
    </source>
</evidence>
<protein>
    <submittedName>
        <fullName evidence="1">Uncharacterized protein</fullName>
    </submittedName>
</protein>
<keyword evidence="2" id="KW-1185">Reference proteome</keyword>
<accession>A0ABN1DHZ1</accession>
<gene>
    <name evidence="1" type="ORF">GCM10009098_09140</name>
</gene>
<reference evidence="1 2" key="1">
    <citation type="journal article" date="2019" name="Int. J. Syst. Evol. Microbiol.">
        <title>The Global Catalogue of Microorganisms (GCM) 10K type strain sequencing project: providing services to taxonomists for standard genome sequencing and annotation.</title>
        <authorList>
            <consortium name="The Broad Institute Genomics Platform"/>
            <consortium name="The Broad Institute Genome Sequencing Center for Infectious Disease"/>
            <person name="Wu L."/>
            <person name="Ma J."/>
        </authorList>
    </citation>
    <scope>NUCLEOTIDE SEQUENCE [LARGE SCALE GENOMIC DNA]</scope>
    <source>
        <strain evidence="1 2">JCM 14331</strain>
    </source>
</reference>
<organism evidence="1 2">
    <name type="scientific">Rheinheimera aquimaris</name>
    <dbReference type="NCBI Taxonomy" id="412437"/>
    <lineage>
        <taxon>Bacteria</taxon>
        <taxon>Pseudomonadati</taxon>
        <taxon>Pseudomonadota</taxon>
        <taxon>Gammaproteobacteria</taxon>
        <taxon>Chromatiales</taxon>
        <taxon>Chromatiaceae</taxon>
        <taxon>Rheinheimera</taxon>
    </lineage>
</organism>
<evidence type="ECO:0000313" key="2">
    <source>
        <dbReference type="Proteomes" id="UP001501169"/>
    </source>
</evidence>
<dbReference type="RefSeq" id="WP_226765324.1">
    <property type="nucleotide sequence ID" value="NZ_BAAAEO010000001.1"/>
</dbReference>
<name>A0ABN1DHZ1_9GAMM</name>
<dbReference type="Proteomes" id="UP001501169">
    <property type="component" value="Unassembled WGS sequence"/>
</dbReference>
<proteinExistence type="predicted"/>